<reference evidence="8 9" key="1">
    <citation type="submission" date="2009-11" db="EMBL/GenBank/DDBJ databases">
        <title>Annotation of Allomyces macrogynus ATCC 38327.</title>
        <authorList>
            <consortium name="The Broad Institute Genome Sequencing Platform"/>
            <person name="Russ C."/>
            <person name="Cuomo C."/>
            <person name="Burger G."/>
            <person name="Gray M.W."/>
            <person name="Holland P.W.H."/>
            <person name="King N."/>
            <person name="Lang F.B.F."/>
            <person name="Roger A.J."/>
            <person name="Ruiz-Trillo I."/>
            <person name="Young S.K."/>
            <person name="Zeng Q."/>
            <person name="Gargeya S."/>
            <person name="Fitzgerald M."/>
            <person name="Haas B."/>
            <person name="Abouelleil A."/>
            <person name="Alvarado L."/>
            <person name="Arachchi H.M."/>
            <person name="Berlin A."/>
            <person name="Chapman S.B."/>
            <person name="Gearin G."/>
            <person name="Goldberg J."/>
            <person name="Griggs A."/>
            <person name="Gujja S."/>
            <person name="Hansen M."/>
            <person name="Heiman D."/>
            <person name="Howarth C."/>
            <person name="Larimer J."/>
            <person name="Lui A."/>
            <person name="MacDonald P.J.P."/>
            <person name="McCowen C."/>
            <person name="Montmayeur A."/>
            <person name="Murphy C."/>
            <person name="Neiman D."/>
            <person name="Pearson M."/>
            <person name="Priest M."/>
            <person name="Roberts A."/>
            <person name="Saif S."/>
            <person name="Shea T."/>
            <person name="Sisk P."/>
            <person name="Stolte C."/>
            <person name="Sykes S."/>
            <person name="Wortman J."/>
            <person name="Nusbaum C."/>
            <person name="Birren B."/>
        </authorList>
    </citation>
    <scope>NUCLEOTIDE SEQUENCE [LARGE SCALE GENOMIC DNA]</scope>
    <source>
        <strain evidence="8 9">ATCC 38327</strain>
    </source>
</reference>
<dbReference type="InterPro" id="IPR054585">
    <property type="entry name" value="NDH2-like_C"/>
</dbReference>
<proteinExistence type="inferred from homology"/>
<dbReference type="InterPro" id="IPR036188">
    <property type="entry name" value="FAD/NAD-bd_sf"/>
</dbReference>
<evidence type="ECO:0000259" key="6">
    <source>
        <dbReference type="Pfam" id="PF07992"/>
    </source>
</evidence>
<dbReference type="VEuPathDB" id="FungiDB:AMAG_01372"/>
<evidence type="ECO:0000259" key="7">
    <source>
        <dbReference type="Pfam" id="PF22366"/>
    </source>
</evidence>
<organism evidence="8 9">
    <name type="scientific">Allomyces macrogynus (strain ATCC 38327)</name>
    <name type="common">Allomyces javanicus var. macrogynus</name>
    <dbReference type="NCBI Taxonomy" id="578462"/>
    <lineage>
        <taxon>Eukaryota</taxon>
        <taxon>Fungi</taxon>
        <taxon>Fungi incertae sedis</taxon>
        <taxon>Blastocladiomycota</taxon>
        <taxon>Blastocladiomycetes</taxon>
        <taxon>Blastocladiales</taxon>
        <taxon>Blastocladiaceae</taxon>
        <taxon>Allomyces</taxon>
    </lineage>
</organism>
<gene>
    <name evidence="8" type="ORF">AMAG_01372</name>
</gene>
<evidence type="ECO:0000256" key="1">
    <source>
        <dbReference type="ARBA" id="ARBA00005272"/>
    </source>
</evidence>
<evidence type="ECO:0000256" key="3">
    <source>
        <dbReference type="ARBA" id="ARBA00022827"/>
    </source>
</evidence>
<dbReference type="PRINTS" id="PR00368">
    <property type="entry name" value="FADPNR"/>
</dbReference>
<dbReference type="PANTHER" id="PTHR43706:SF17">
    <property type="entry name" value="NADH DEHYDROGENASE (EUROFUNG)"/>
    <property type="match status" value="1"/>
</dbReference>
<evidence type="ECO:0000256" key="4">
    <source>
        <dbReference type="ARBA" id="ARBA00023002"/>
    </source>
</evidence>
<evidence type="ECO:0000256" key="2">
    <source>
        <dbReference type="ARBA" id="ARBA00022630"/>
    </source>
</evidence>
<dbReference type="Pfam" id="PF07992">
    <property type="entry name" value="Pyr_redox_2"/>
    <property type="match status" value="1"/>
</dbReference>
<evidence type="ECO:0000313" key="8">
    <source>
        <dbReference type="EMBL" id="KNE55482.1"/>
    </source>
</evidence>
<keyword evidence="5" id="KW-0520">NAD</keyword>
<evidence type="ECO:0000256" key="5">
    <source>
        <dbReference type="ARBA" id="ARBA00023027"/>
    </source>
</evidence>
<dbReference type="EMBL" id="GG745329">
    <property type="protein sequence ID" value="KNE55482.1"/>
    <property type="molecule type" value="Genomic_DNA"/>
</dbReference>
<protein>
    <submittedName>
        <fullName evidence="8">Uncharacterized protein</fullName>
    </submittedName>
</protein>
<comment type="similarity">
    <text evidence="1">Belongs to the NADH dehydrogenase family.</text>
</comment>
<feature type="domain" description="FAD/NAD(P)-binding" evidence="6">
    <location>
        <begin position="84"/>
        <end position="433"/>
    </location>
</feature>
<keyword evidence="2" id="KW-0285">Flavoprotein</keyword>
<keyword evidence="4" id="KW-0560">Oxidoreductase</keyword>
<dbReference type="STRING" id="578462.A0A0L0RYP0"/>
<dbReference type="Proteomes" id="UP000054350">
    <property type="component" value="Unassembled WGS sequence"/>
</dbReference>
<dbReference type="eggNOG" id="KOG2495">
    <property type="taxonomic scope" value="Eukaryota"/>
</dbReference>
<name>A0A0L0RYP0_ALLM3</name>
<dbReference type="AlphaFoldDB" id="A0A0L0RYP0"/>
<feature type="domain" description="External alternative NADH-ubiquinone oxidoreductase-like C-terminal" evidence="7">
    <location>
        <begin position="456"/>
        <end position="517"/>
    </location>
</feature>
<dbReference type="OrthoDB" id="3244603at2759"/>
<dbReference type="InterPro" id="IPR045024">
    <property type="entry name" value="NDH-2"/>
</dbReference>
<dbReference type="PANTHER" id="PTHR43706">
    <property type="entry name" value="NADH DEHYDROGENASE"/>
    <property type="match status" value="1"/>
</dbReference>
<dbReference type="Gene3D" id="3.50.50.100">
    <property type="match status" value="1"/>
</dbReference>
<sequence>MYSISRALRRPVAHPLASPFSQLQMALPNESNSTTVVVYTRPTARTMQLVPAPRLTPWSRHLPWSKQFNSRPRAVMHGKGTKERIVIIGSGWAGYKLVRNIDTERYDVVCVSPRNYFVMTPLLAASAVGTLEFRSIVEPVRKFHEPIAYHQARCDAIDFTSKTITCTSMLGANLDPATAPATSSARPAESVHAQGDVFTLAYDKIVIAPGAATNTFGVPGVKEHAHFLKDVTDARKIRSRVIDCFEKAMRPGVTVDEQRRLLHFATVGGGPTGVELSAELHDLITEDLATVYPTLLPLVRMTLYDVAPRILGAFDADLAEFATKKFMRAGVQIRLGTQVRRVTETSLFVNDGEEVPYGLLVWATGITQTPLVRSLADRVQPDYRGTHRLCTDEYLRVKGKDGQPMRDVFALGDCAFIEGNELPPTAQVANQQAIHLSKQLNKFDESAVVPFSFRNRGSMAYIGGWKAIVDLPTDVHKPSGYSAWVLWRSAYLNLSVSWRNKCLIAMYWALAAVMGRDVSRIR</sequence>
<accession>A0A0L0RYP0</accession>
<keyword evidence="3" id="KW-0274">FAD</keyword>
<reference evidence="9" key="2">
    <citation type="submission" date="2009-11" db="EMBL/GenBank/DDBJ databases">
        <title>The Genome Sequence of Allomyces macrogynus strain ATCC 38327.</title>
        <authorList>
            <consortium name="The Broad Institute Genome Sequencing Platform"/>
            <person name="Russ C."/>
            <person name="Cuomo C."/>
            <person name="Shea T."/>
            <person name="Young S.K."/>
            <person name="Zeng Q."/>
            <person name="Koehrsen M."/>
            <person name="Haas B."/>
            <person name="Borodovsky M."/>
            <person name="Guigo R."/>
            <person name="Alvarado L."/>
            <person name="Berlin A."/>
            <person name="Borenstein D."/>
            <person name="Chen Z."/>
            <person name="Engels R."/>
            <person name="Freedman E."/>
            <person name="Gellesch M."/>
            <person name="Goldberg J."/>
            <person name="Griggs A."/>
            <person name="Gujja S."/>
            <person name="Heiman D."/>
            <person name="Hepburn T."/>
            <person name="Howarth C."/>
            <person name="Jen D."/>
            <person name="Larson L."/>
            <person name="Lewis B."/>
            <person name="Mehta T."/>
            <person name="Park D."/>
            <person name="Pearson M."/>
            <person name="Roberts A."/>
            <person name="Saif S."/>
            <person name="Shenoy N."/>
            <person name="Sisk P."/>
            <person name="Stolte C."/>
            <person name="Sykes S."/>
            <person name="Walk T."/>
            <person name="White J."/>
            <person name="Yandava C."/>
            <person name="Burger G."/>
            <person name="Gray M.W."/>
            <person name="Holland P.W.H."/>
            <person name="King N."/>
            <person name="Lang F.B.F."/>
            <person name="Roger A.J."/>
            <person name="Ruiz-Trillo I."/>
            <person name="Lander E."/>
            <person name="Nusbaum C."/>
        </authorList>
    </citation>
    <scope>NUCLEOTIDE SEQUENCE [LARGE SCALE GENOMIC DNA]</scope>
    <source>
        <strain evidence="9">ATCC 38327</strain>
    </source>
</reference>
<dbReference type="Pfam" id="PF22366">
    <property type="entry name" value="NDH2_C"/>
    <property type="match status" value="1"/>
</dbReference>
<dbReference type="SUPFAM" id="SSF51905">
    <property type="entry name" value="FAD/NAD(P)-binding domain"/>
    <property type="match status" value="1"/>
</dbReference>
<dbReference type="GO" id="GO:0003954">
    <property type="term" value="F:NADH dehydrogenase activity"/>
    <property type="evidence" value="ECO:0007669"/>
    <property type="project" value="InterPro"/>
</dbReference>
<evidence type="ECO:0000313" key="9">
    <source>
        <dbReference type="Proteomes" id="UP000054350"/>
    </source>
</evidence>
<dbReference type="InterPro" id="IPR023753">
    <property type="entry name" value="FAD/NAD-binding_dom"/>
</dbReference>
<keyword evidence="9" id="KW-1185">Reference proteome</keyword>
<dbReference type="GO" id="GO:0005739">
    <property type="term" value="C:mitochondrion"/>
    <property type="evidence" value="ECO:0007669"/>
    <property type="project" value="TreeGrafter"/>
</dbReference>
<dbReference type="OMA" id="QFKEAEC"/>